<protein>
    <submittedName>
        <fullName evidence="1">Uncharacterized protein</fullName>
    </submittedName>
</protein>
<reference evidence="1 2" key="1">
    <citation type="submission" date="2023-02" db="EMBL/GenBank/DDBJ databases">
        <title>Entomopathogenic bacteria.</title>
        <authorList>
            <person name="Machado R.A."/>
        </authorList>
    </citation>
    <scope>NUCLEOTIDE SEQUENCE [LARGE SCALE GENOMIC DNA]</scope>
    <source>
        <strain evidence="1 2">XENO-2</strain>
    </source>
</reference>
<organism evidence="1 2">
    <name type="scientific">Xenorhabdus anantnagensis</name>
    <dbReference type="NCBI Taxonomy" id="3025875"/>
    <lineage>
        <taxon>Bacteria</taxon>
        <taxon>Pseudomonadati</taxon>
        <taxon>Pseudomonadota</taxon>
        <taxon>Gammaproteobacteria</taxon>
        <taxon>Enterobacterales</taxon>
        <taxon>Morganellaceae</taxon>
        <taxon>Xenorhabdus</taxon>
    </lineage>
</organism>
<dbReference type="EMBL" id="JAQRFN010000009">
    <property type="protein sequence ID" value="MDC9596940.1"/>
    <property type="molecule type" value="Genomic_DNA"/>
</dbReference>
<name>A0ABT5LR91_9GAMM</name>
<proteinExistence type="predicted"/>
<dbReference type="Proteomes" id="UP001220225">
    <property type="component" value="Unassembled WGS sequence"/>
</dbReference>
<dbReference type="RefSeq" id="WP_273575537.1">
    <property type="nucleotide sequence ID" value="NZ_JAQRFN010000009.1"/>
</dbReference>
<sequence>MAIALIIRNNGDNKARLVNVIRNCVNISINSILSTVGSDAPVFVKELFDDIHEPEFPEKLMAMMKGLDQLNVNYSIYELVSDQEYVNEGIYYEITIDRLKNMISTRKRTINQPWN</sequence>
<evidence type="ECO:0000313" key="1">
    <source>
        <dbReference type="EMBL" id="MDC9596940.1"/>
    </source>
</evidence>
<gene>
    <name evidence="1" type="ORF">PSI14_08665</name>
</gene>
<accession>A0ABT5LR91</accession>
<keyword evidence="2" id="KW-1185">Reference proteome</keyword>
<evidence type="ECO:0000313" key="2">
    <source>
        <dbReference type="Proteomes" id="UP001220225"/>
    </source>
</evidence>
<comment type="caution">
    <text evidence="1">The sequence shown here is derived from an EMBL/GenBank/DDBJ whole genome shotgun (WGS) entry which is preliminary data.</text>
</comment>